<dbReference type="SUPFAM" id="SSF51735">
    <property type="entry name" value="NAD(P)-binding Rossmann-fold domains"/>
    <property type="match status" value="1"/>
</dbReference>
<dbReference type="Proteomes" id="UP001279734">
    <property type="component" value="Unassembled WGS sequence"/>
</dbReference>
<name>A0AAD3SMC8_NEPGR</name>
<reference evidence="4" key="1">
    <citation type="submission" date="2023-05" db="EMBL/GenBank/DDBJ databases">
        <title>Nepenthes gracilis genome sequencing.</title>
        <authorList>
            <person name="Fukushima K."/>
        </authorList>
    </citation>
    <scope>NUCLEOTIDE SEQUENCE</scope>
    <source>
        <strain evidence="4">SING2019-196</strain>
    </source>
</reference>
<evidence type="ECO:0000313" key="5">
    <source>
        <dbReference type="Proteomes" id="UP001279734"/>
    </source>
</evidence>
<dbReference type="PANTHER" id="PTHR10366">
    <property type="entry name" value="NAD DEPENDENT EPIMERASE/DEHYDRATASE"/>
    <property type="match status" value="1"/>
</dbReference>
<accession>A0AAD3SMC8</accession>
<comment type="caution">
    <text evidence="4">The sequence shown here is derived from an EMBL/GenBank/DDBJ whole genome shotgun (WGS) entry which is preliminary data.</text>
</comment>
<evidence type="ECO:0000256" key="1">
    <source>
        <dbReference type="ARBA" id="ARBA00022857"/>
    </source>
</evidence>
<sequence length="109" mass="11592">MEGRGGGNGGDGSSGGTYCVTGATGYIGSWLVKALLRRGLLVHATVRDLEKASYLLPKWNGGDRLKLFKADLHEEGSFDEAVKGCDGVFHVAASMEFSVPDQENIGNHH</sequence>
<keyword evidence="2" id="KW-0560">Oxidoreductase</keyword>
<evidence type="ECO:0000259" key="3">
    <source>
        <dbReference type="Pfam" id="PF05368"/>
    </source>
</evidence>
<dbReference type="InterPro" id="IPR050425">
    <property type="entry name" value="NAD(P)_dehydrat-like"/>
</dbReference>
<feature type="domain" description="NmrA-like" evidence="3">
    <location>
        <begin position="19"/>
        <end position="105"/>
    </location>
</feature>
<dbReference type="PANTHER" id="PTHR10366:SF628">
    <property type="entry name" value="NAD(P)-BINDING ROSSMANN-FOLD SUPERFAMILY PROTEIN"/>
    <property type="match status" value="1"/>
</dbReference>
<keyword evidence="5" id="KW-1185">Reference proteome</keyword>
<evidence type="ECO:0000256" key="2">
    <source>
        <dbReference type="ARBA" id="ARBA00023002"/>
    </source>
</evidence>
<dbReference type="InterPro" id="IPR008030">
    <property type="entry name" value="NmrA-like"/>
</dbReference>
<protein>
    <recommendedName>
        <fullName evidence="3">NmrA-like domain-containing protein</fullName>
    </recommendedName>
</protein>
<dbReference type="Pfam" id="PF05368">
    <property type="entry name" value="NmrA"/>
    <property type="match status" value="1"/>
</dbReference>
<dbReference type="InterPro" id="IPR036291">
    <property type="entry name" value="NAD(P)-bd_dom_sf"/>
</dbReference>
<evidence type="ECO:0000313" key="4">
    <source>
        <dbReference type="EMBL" id="GMH14405.1"/>
    </source>
</evidence>
<dbReference type="EMBL" id="BSYO01000014">
    <property type="protein sequence ID" value="GMH14405.1"/>
    <property type="molecule type" value="Genomic_DNA"/>
</dbReference>
<dbReference type="AlphaFoldDB" id="A0AAD3SMC8"/>
<gene>
    <name evidence="4" type="ORF">Nepgr_016246</name>
</gene>
<dbReference type="Gene3D" id="3.40.50.720">
    <property type="entry name" value="NAD(P)-binding Rossmann-like Domain"/>
    <property type="match status" value="1"/>
</dbReference>
<dbReference type="GO" id="GO:0016616">
    <property type="term" value="F:oxidoreductase activity, acting on the CH-OH group of donors, NAD or NADP as acceptor"/>
    <property type="evidence" value="ECO:0007669"/>
    <property type="project" value="TreeGrafter"/>
</dbReference>
<proteinExistence type="predicted"/>
<organism evidence="4 5">
    <name type="scientific">Nepenthes gracilis</name>
    <name type="common">Slender pitcher plant</name>
    <dbReference type="NCBI Taxonomy" id="150966"/>
    <lineage>
        <taxon>Eukaryota</taxon>
        <taxon>Viridiplantae</taxon>
        <taxon>Streptophyta</taxon>
        <taxon>Embryophyta</taxon>
        <taxon>Tracheophyta</taxon>
        <taxon>Spermatophyta</taxon>
        <taxon>Magnoliopsida</taxon>
        <taxon>eudicotyledons</taxon>
        <taxon>Gunneridae</taxon>
        <taxon>Pentapetalae</taxon>
        <taxon>Caryophyllales</taxon>
        <taxon>Nepenthaceae</taxon>
        <taxon>Nepenthes</taxon>
    </lineage>
</organism>
<keyword evidence="1" id="KW-0521">NADP</keyword>